<feature type="transmembrane region" description="Helical" evidence="1">
    <location>
        <begin position="113"/>
        <end position="131"/>
    </location>
</feature>
<dbReference type="PANTHER" id="PTHR33979">
    <property type="entry name" value="OS02G0221600 PROTEIN"/>
    <property type="match status" value="1"/>
</dbReference>
<organism evidence="2 3">
    <name type="scientific">Kibdelosporangium phytohabitans</name>
    <dbReference type="NCBI Taxonomy" id="860235"/>
    <lineage>
        <taxon>Bacteria</taxon>
        <taxon>Bacillati</taxon>
        <taxon>Actinomycetota</taxon>
        <taxon>Actinomycetes</taxon>
        <taxon>Pseudonocardiales</taxon>
        <taxon>Pseudonocardiaceae</taxon>
        <taxon>Kibdelosporangium</taxon>
    </lineage>
</organism>
<dbReference type="InterPro" id="IPR049500">
    <property type="entry name" value="Peptidase_M50B-like"/>
</dbReference>
<keyword evidence="1" id="KW-1133">Transmembrane helix</keyword>
<proteinExistence type="predicted"/>
<dbReference type="Proteomes" id="UP000063699">
    <property type="component" value="Chromosome"/>
</dbReference>
<gene>
    <name evidence="2" type="ORF">AOZ06_09680</name>
</gene>
<accession>A0A0N9HZ45</accession>
<evidence type="ECO:0000313" key="2">
    <source>
        <dbReference type="EMBL" id="ALG07156.1"/>
    </source>
</evidence>
<dbReference type="KEGG" id="kphy:AOZ06_09680"/>
<feature type="transmembrane region" description="Helical" evidence="1">
    <location>
        <begin position="207"/>
        <end position="229"/>
    </location>
</feature>
<feature type="transmembrane region" description="Helical" evidence="1">
    <location>
        <begin position="87"/>
        <end position="107"/>
    </location>
</feature>
<reference evidence="2 3" key="1">
    <citation type="submission" date="2015-07" db="EMBL/GenBank/DDBJ databases">
        <title>Genome sequencing of Kibdelosporangium phytohabitans.</title>
        <authorList>
            <person name="Qin S."/>
            <person name="Xing K."/>
        </authorList>
    </citation>
    <scope>NUCLEOTIDE SEQUENCE [LARGE SCALE GENOMIC DNA]</scope>
    <source>
        <strain evidence="2 3">KLBMP1111</strain>
    </source>
</reference>
<dbReference type="EMBL" id="CP012752">
    <property type="protein sequence ID" value="ALG07156.1"/>
    <property type="molecule type" value="Genomic_DNA"/>
</dbReference>
<feature type="transmembrane region" description="Helical" evidence="1">
    <location>
        <begin position="14"/>
        <end position="31"/>
    </location>
</feature>
<keyword evidence="1" id="KW-0812">Transmembrane</keyword>
<dbReference type="STRING" id="860235.AOZ06_09680"/>
<evidence type="ECO:0000313" key="3">
    <source>
        <dbReference type="Proteomes" id="UP000063699"/>
    </source>
</evidence>
<feature type="transmembrane region" description="Helical" evidence="1">
    <location>
        <begin position="160"/>
        <end position="179"/>
    </location>
</feature>
<evidence type="ECO:0000256" key="1">
    <source>
        <dbReference type="SAM" id="Phobius"/>
    </source>
</evidence>
<dbReference type="PANTHER" id="PTHR33979:SF2">
    <property type="entry name" value="PEPTIDASE M50B-LIKE-DOMAIN-CONTAINING PROTEIN"/>
    <property type="match status" value="1"/>
</dbReference>
<protein>
    <recommendedName>
        <fullName evidence="4">M50 family peptidase</fullName>
    </recommendedName>
</protein>
<name>A0A0N9HZ45_9PSEU</name>
<sequence length="235" mass="24895">MDFWDELFGTQPDPPMAVVLVTGGAALLLVLSGESWRLARNVITIVHEAGHALTAVLVGRRLRGITLHSDTSGVTVSRGKPTGPGMVLTAFAGYTAPSLIGLGLAALMVAGKITLLLWVMTVLMLAVLVMIRNVFGVVSVVVTGAVLVTVSLVTSPQVQAAFACLVAWFLLLGGVRPVWELQAKRRRRQARDSDADQLARLTGTPGLFWVAMFALISLGAVFLGGMWLLEPVLAA</sequence>
<feature type="transmembrane region" description="Helical" evidence="1">
    <location>
        <begin position="136"/>
        <end position="154"/>
    </location>
</feature>
<dbReference type="Pfam" id="PF13398">
    <property type="entry name" value="Peptidase_M50B"/>
    <property type="match status" value="1"/>
</dbReference>
<evidence type="ECO:0008006" key="4">
    <source>
        <dbReference type="Google" id="ProtNLM"/>
    </source>
</evidence>
<keyword evidence="1" id="KW-0472">Membrane</keyword>
<dbReference type="AlphaFoldDB" id="A0A0N9HZ45"/>
<keyword evidence="3" id="KW-1185">Reference proteome</keyword>